<keyword evidence="2" id="KW-1133">Transmembrane helix</keyword>
<keyword evidence="3" id="KW-0496">Mitochondrion</keyword>
<evidence type="ECO:0000256" key="1">
    <source>
        <dbReference type="SAM" id="MobiDB-lite"/>
    </source>
</evidence>
<gene>
    <name evidence="3" type="ORF">PLBR_LOCUS4727</name>
</gene>
<feature type="transmembrane region" description="Helical" evidence="2">
    <location>
        <begin position="226"/>
        <end position="250"/>
    </location>
</feature>
<proteinExistence type="predicted"/>
<evidence type="ECO:0000313" key="3">
    <source>
        <dbReference type="EMBL" id="SPQ97512.1"/>
    </source>
</evidence>
<protein>
    <submittedName>
        <fullName evidence="3">Uncharacterized protein</fullName>
    </submittedName>
</protein>
<dbReference type="PROSITE" id="PS51257">
    <property type="entry name" value="PROKAR_LIPOPROTEIN"/>
    <property type="match status" value="1"/>
</dbReference>
<evidence type="ECO:0000313" key="4">
    <source>
        <dbReference type="Proteomes" id="UP000290189"/>
    </source>
</evidence>
<feature type="compositionally biased region" description="Basic and acidic residues" evidence="1">
    <location>
        <begin position="474"/>
        <end position="485"/>
    </location>
</feature>
<evidence type="ECO:0000256" key="2">
    <source>
        <dbReference type="SAM" id="Phobius"/>
    </source>
</evidence>
<dbReference type="EMBL" id="OVEO01000008">
    <property type="protein sequence ID" value="SPQ97512.1"/>
    <property type="molecule type" value="Genomic_DNA"/>
</dbReference>
<sequence length="485" mass="53063">MVRLVRPMAAVHVPPSAFAIGFSCLVAIAQAGLLFVNGTDTKQVVLDSVTAYHFACGNASFRVMAPTFIVPEADQANYVLSEGARDHVIIVDYRIRSSARLWAQSCASAGCLGIVFAHGTIAQDGAIAHQYLAYTSAFRQVPIVMVPYRVPATTYDWIRSNPDALIVMTSGDANPAAAVLASPSSGPFYLAVVFLLSALVTFCTSSALIVCFCFDERMRFRRAPRYPVVVLVTSSLSAIIESIYSVNAAFCDLQCIEARPQSFVSTASVPFMLLGTACLSFQLNDMLNEGSDRSRWFRALALTTRAVVVLLCVGDMAQKVVSACIEVELMSTQYLALFYLVMFLYTNFDFTLNGKKLAQRLTSMSETVIGKAENQKRMHFARVVVRAGRAGMVQVVLVLIFGVATAAVDNYTIFMLTFFLASSATYVKIWFEMAAFRPKPSFVHRWLKAVLGPMLRSSPGNTMAGPFPDVLSVKSKDRKTSLSQR</sequence>
<feature type="transmembrane region" description="Helical" evidence="2">
    <location>
        <begin position="413"/>
        <end position="431"/>
    </location>
</feature>
<dbReference type="AlphaFoldDB" id="A0A3P3YBH6"/>
<accession>A0A3P3YBH6</accession>
<dbReference type="Proteomes" id="UP000290189">
    <property type="component" value="Unassembled WGS sequence"/>
</dbReference>
<reference evidence="3 4" key="1">
    <citation type="submission" date="2018-03" db="EMBL/GenBank/DDBJ databases">
        <authorList>
            <person name="Fogelqvist J."/>
        </authorList>
    </citation>
    <scope>NUCLEOTIDE SEQUENCE [LARGE SCALE GENOMIC DNA]</scope>
</reference>
<name>A0A3P3YBH6_PLABS</name>
<feature type="transmembrane region" description="Helical" evidence="2">
    <location>
        <begin position="387"/>
        <end position="407"/>
    </location>
</feature>
<geneLocation type="mitochondrion" evidence="3"/>
<organism evidence="3 4">
    <name type="scientific">Plasmodiophora brassicae</name>
    <name type="common">Clubroot disease agent</name>
    <dbReference type="NCBI Taxonomy" id="37360"/>
    <lineage>
        <taxon>Eukaryota</taxon>
        <taxon>Sar</taxon>
        <taxon>Rhizaria</taxon>
        <taxon>Endomyxa</taxon>
        <taxon>Phytomyxea</taxon>
        <taxon>Plasmodiophorida</taxon>
        <taxon>Plasmodiophoridae</taxon>
        <taxon>Plasmodiophora</taxon>
    </lineage>
</organism>
<feature type="region of interest" description="Disordered" evidence="1">
    <location>
        <begin position="466"/>
        <end position="485"/>
    </location>
</feature>
<feature type="transmembrane region" description="Helical" evidence="2">
    <location>
        <begin position="296"/>
        <end position="317"/>
    </location>
</feature>
<feature type="transmembrane region" description="Helical" evidence="2">
    <location>
        <begin position="329"/>
        <end position="348"/>
    </location>
</feature>
<keyword evidence="2" id="KW-0472">Membrane</keyword>
<feature type="transmembrane region" description="Helical" evidence="2">
    <location>
        <begin position="188"/>
        <end position="214"/>
    </location>
</feature>
<feature type="transmembrane region" description="Helical" evidence="2">
    <location>
        <begin position="262"/>
        <end position="284"/>
    </location>
</feature>
<keyword evidence="2" id="KW-0812">Transmembrane</keyword>